<dbReference type="InterPro" id="IPR051681">
    <property type="entry name" value="Ser/Thr_Kinases-Pseudokinases"/>
</dbReference>
<evidence type="ECO:0000313" key="3">
    <source>
        <dbReference type="Proteomes" id="UP000215335"/>
    </source>
</evidence>
<proteinExistence type="predicted"/>
<name>A0A232F2V1_9HYME</name>
<sequence>MHEAVPKVIHQDLKPENILINDTLSVKICDMGHSKLSKMPANFNTTTEEVAQGTPPYMAPELLLLNQRASTHSDILALACVLKELYSEKFIWPVYHIQDLQELFSRQAKPDLSDVPNFLRALLCKCFHYVPHDRPKSKYSIKALEDYTNPQESDEE</sequence>
<protein>
    <recommendedName>
        <fullName evidence="1">Protein kinase domain-containing protein</fullName>
    </recommendedName>
</protein>
<feature type="domain" description="Protein kinase" evidence="1">
    <location>
        <begin position="1"/>
        <end position="148"/>
    </location>
</feature>
<dbReference type="PROSITE" id="PS50011">
    <property type="entry name" value="PROTEIN_KINASE_DOM"/>
    <property type="match status" value="1"/>
</dbReference>
<dbReference type="Proteomes" id="UP000215335">
    <property type="component" value="Unassembled WGS sequence"/>
</dbReference>
<dbReference type="Gene3D" id="1.10.510.10">
    <property type="entry name" value="Transferase(Phosphotransferase) domain 1"/>
    <property type="match status" value="1"/>
</dbReference>
<dbReference type="Pfam" id="PF00069">
    <property type="entry name" value="Pkinase"/>
    <property type="match status" value="1"/>
</dbReference>
<dbReference type="InterPro" id="IPR008271">
    <property type="entry name" value="Ser/Thr_kinase_AS"/>
</dbReference>
<dbReference type="SUPFAM" id="SSF56112">
    <property type="entry name" value="Protein kinase-like (PK-like)"/>
    <property type="match status" value="1"/>
</dbReference>
<dbReference type="PANTHER" id="PTHR44329">
    <property type="entry name" value="SERINE/THREONINE-PROTEIN KINASE TNNI3K-RELATED"/>
    <property type="match status" value="1"/>
</dbReference>
<dbReference type="GO" id="GO:0005524">
    <property type="term" value="F:ATP binding"/>
    <property type="evidence" value="ECO:0007669"/>
    <property type="project" value="InterPro"/>
</dbReference>
<dbReference type="PROSITE" id="PS00108">
    <property type="entry name" value="PROTEIN_KINASE_ST"/>
    <property type="match status" value="1"/>
</dbReference>
<dbReference type="InterPro" id="IPR000719">
    <property type="entry name" value="Prot_kinase_dom"/>
</dbReference>
<keyword evidence="3" id="KW-1185">Reference proteome</keyword>
<evidence type="ECO:0000313" key="2">
    <source>
        <dbReference type="EMBL" id="OXU25156.1"/>
    </source>
</evidence>
<dbReference type="EMBL" id="NNAY01001092">
    <property type="protein sequence ID" value="OXU25156.1"/>
    <property type="molecule type" value="Genomic_DNA"/>
</dbReference>
<dbReference type="SMART" id="SM00220">
    <property type="entry name" value="S_TKc"/>
    <property type="match status" value="1"/>
</dbReference>
<accession>A0A232F2V1</accession>
<dbReference type="GO" id="GO:0004674">
    <property type="term" value="F:protein serine/threonine kinase activity"/>
    <property type="evidence" value="ECO:0007669"/>
    <property type="project" value="TreeGrafter"/>
</dbReference>
<evidence type="ECO:0000259" key="1">
    <source>
        <dbReference type="PROSITE" id="PS50011"/>
    </source>
</evidence>
<dbReference type="STRING" id="543379.A0A232F2V1"/>
<reference evidence="2 3" key="1">
    <citation type="journal article" date="2017" name="Curr. Biol.">
        <title>The Evolution of Venom by Co-option of Single-Copy Genes.</title>
        <authorList>
            <person name="Martinson E.O."/>
            <person name="Mrinalini"/>
            <person name="Kelkar Y.D."/>
            <person name="Chang C.H."/>
            <person name="Werren J.H."/>
        </authorList>
    </citation>
    <scope>NUCLEOTIDE SEQUENCE [LARGE SCALE GENOMIC DNA]</scope>
    <source>
        <strain evidence="2 3">Alberta</strain>
        <tissue evidence="2">Whole body</tissue>
    </source>
</reference>
<dbReference type="OrthoDB" id="7700243at2759"/>
<comment type="caution">
    <text evidence="2">The sequence shown here is derived from an EMBL/GenBank/DDBJ whole genome shotgun (WGS) entry which is preliminary data.</text>
</comment>
<organism evidence="2 3">
    <name type="scientific">Trichomalopsis sarcophagae</name>
    <dbReference type="NCBI Taxonomy" id="543379"/>
    <lineage>
        <taxon>Eukaryota</taxon>
        <taxon>Metazoa</taxon>
        <taxon>Ecdysozoa</taxon>
        <taxon>Arthropoda</taxon>
        <taxon>Hexapoda</taxon>
        <taxon>Insecta</taxon>
        <taxon>Pterygota</taxon>
        <taxon>Neoptera</taxon>
        <taxon>Endopterygota</taxon>
        <taxon>Hymenoptera</taxon>
        <taxon>Apocrita</taxon>
        <taxon>Proctotrupomorpha</taxon>
        <taxon>Chalcidoidea</taxon>
        <taxon>Pteromalidae</taxon>
        <taxon>Pteromalinae</taxon>
        <taxon>Trichomalopsis</taxon>
    </lineage>
</organism>
<gene>
    <name evidence="2" type="ORF">TSAR_012812</name>
</gene>
<dbReference type="InterPro" id="IPR011009">
    <property type="entry name" value="Kinase-like_dom_sf"/>
</dbReference>
<dbReference type="AlphaFoldDB" id="A0A232F2V1"/>